<dbReference type="Gene3D" id="3.90.180.10">
    <property type="entry name" value="Medium-chain alcohol dehydrogenases, catalytic domain"/>
    <property type="match status" value="1"/>
</dbReference>
<dbReference type="PANTHER" id="PTHR43677">
    <property type="entry name" value="SHORT-CHAIN DEHYDROGENASE/REDUCTASE"/>
    <property type="match status" value="1"/>
</dbReference>
<reference evidence="2 3" key="1">
    <citation type="submission" date="2019-12" db="EMBL/GenBank/DDBJ databases">
        <authorList>
            <person name="Kun Z."/>
        </authorList>
    </citation>
    <scope>NUCLEOTIDE SEQUENCE [LARGE SCALE GENOMIC DNA]</scope>
    <source>
        <strain evidence="2 3">YIM 123512</strain>
    </source>
</reference>
<dbReference type="InterPro" id="IPR051397">
    <property type="entry name" value="Zn-ADH-like_protein"/>
</dbReference>
<evidence type="ECO:0000313" key="3">
    <source>
        <dbReference type="Proteomes" id="UP000473325"/>
    </source>
</evidence>
<name>A0A6L7EV38_9ACTN</name>
<dbReference type="InterPro" id="IPR013154">
    <property type="entry name" value="ADH-like_N"/>
</dbReference>
<dbReference type="Pfam" id="PF08240">
    <property type="entry name" value="ADH_N"/>
    <property type="match status" value="1"/>
</dbReference>
<dbReference type="SMART" id="SM00829">
    <property type="entry name" value="PKS_ER"/>
    <property type="match status" value="1"/>
</dbReference>
<feature type="domain" description="Enoyl reductase (ER)" evidence="1">
    <location>
        <begin position="10"/>
        <end position="320"/>
    </location>
</feature>
<keyword evidence="3" id="KW-1185">Reference proteome</keyword>
<gene>
    <name evidence="2" type="ORF">GRQ65_13525</name>
</gene>
<proteinExistence type="predicted"/>
<evidence type="ECO:0000259" key="1">
    <source>
        <dbReference type="SMART" id="SM00829"/>
    </source>
</evidence>
<organism evidence="2 3">
    <name type="scientific">Nocardioides flavescens</name>
    <dbReference type="NCBI Taxonomy" id="2691959"/>
    <lineage>
        <taxon>Bacteria</taxon>
        <taxon>Bacillati</taxon>
        <taxon>Actinomycetota</taxon>
        <taxon>Actinomycetes</taxon>
        <taxon>Propionibacteriales</taxon>
        <taxon>Nocardioidaceae</taxon>
        <taxon>Nocardioides</taxon>
    </lineage>
</organism>
<dbReference type="GO" id="GO:0016491">
    <property type="term" value="F:oxidoreductase activity"/>
    <property type="evidence" value="ECO:0007669"/>
    <property type="project" value="InterPro"/>
</dbReference>
<dbReference type="PANTHER" id="PTHR43677:SF4">
    <property type="entry name" value="QUINONE OXIDOREDUCTASE-LIKE PROTEIN 2"/>
    <property type="match status" value="1"/>
</dbReference>
<dbReference type="AlphaFoldDB" id="A0A6L7EV38"/>
<evidence type="ECO:0000313" key="2">
    <source>
        <dbReference type="EMBL" id="MXG90570.1"/>
    </source>
</evidence>
<dbReference type="Gene3D" id="3.40.50.720">
    <property type="entry name" value="NAD(P)-binding Rossmann-like Domain"/>
    <property type="match status" value="1"/>
</dbReference>
<protein>
    <submittedName>
        <fullName evidence="2">Zinc-binding dehydrogenase</fullName>
    </submittedName>
</protein>
<dbReference type="EMBL" id="WUEK01000008">
    <property type="protein sequence ID" value="MXG90570.1"/>
    <property type="molecule type" value="Genomic_DNA"/>
</dbReference>
<dbReference type="InterPro" id="IPR036291">
    <property type="entry name" value="NAD(P)-bd_dom_sf"/>
</dbReference>
<dbReference type="SUPFAM" id="SSF50129">
    <property type="entry name" value="GroES-like"/>
    <property type="match status" value="1"/>
</dbReference>
<dbReference type="InterPro" id="IPR013149">
    <property type="entry name" value="ADH-like_C"/>
</dbReference>
<dbReference type="InterPro" id="IPR020843">
    <property type="entry name" value="ER"/>
</dbReference>
<dbReference type="InterPro" id="IPR011032">
    <property type="entry name" value="GroES-like_sf"/>
</dbReference>
<dbReference type="Proteomes" id="UP000473325">
    <property type="component" value="Unassembled WGS sequence"/>
</dbReference>
<dbReference type="Pfam" id="PF00107">
    <property type="entry name" value="ADH_zinc_N"/>
    <property type="match status" value="1"/>
</dbReference>
<accession>A0A6L7EV38</accession>
<comment type="caution">
    <text evidence="2">The sequence shown here is derived from an EMBL/GenBank/DDBJ whole genome shotgun (WGS) entry which is preliminary data.</text>
</comment>
<sequence>MRAARVHAWGQPPVVEEVERPAPGDGETLVRVEAAAVAHLDVTVAGGTFGIKPELPYTGGVEGCGTVVESDSLQPGTRVVLRGGGLGMLRAGTWAEYVVVKSKVLVPVADGLSPQLGATFWVPTTTAHTALHAVGRLGSWIEGVDAADEHVLVAGAAGAVGSVVVQLALRAGATVTALVLDAEQAAALPEGVDALVTSDAEALAAFGKERPGTLLVDTVGGAELPARLKLVRAGGRASLIGYVGGTDVSLELSNWLLDDVAMLPVNMIRRDAEGRALAPQLAELLVAGELSLHVEEFALEDAGRAVELLSQGRLRGRGVVLP</sequence>
<dbReference type="SUPFAM" id="SSF51735">
    <property type="entry name" value="NAD(P)-binding Rossmann-fold domains"/>
    <property type="match status" value="1"/>
</dbReference>